<evidence type="ECO:0000313" key="2">
    <source>
        <dbReference type="WBParaSite" id="HCON_00098125-00001"/>
    </source>
</evidence>
<reference evidence="2" key="1">
    <citation type="submission" date="2020-12" db="UniProtKB">
        <authorList>
            <consortium name="WormBaseParasite"/>
        </authorList>
    </citation>
    <scope>IDENTIFICATION</scope>
    <source>
        <strain evidence="2">MHco3</strain>
    </source>
</reference>
<dbReference type="Proteomes" id="UP000025227">
    <property type="component" value="Unplaced"/>
</dbReference>
<evidence type="ECO:0000313" key="1">
    <source>
        <dbReference type="Proteomes" id="UP000025227"/>
    </source>
</evidence>
<name>A0A7I4YHJ5_HAECO</name>
<protein>
    <submittedName>
        <fullName evidence="2">Uncharacterized protein</fullName>
    </submittedName>
</protein>
<proteinExistence type="predicted"/>
<organism evidence="1 2">
    <name type="scientific">Haemonchus contortus</name>
    <name type="common">Barber pole worm</name>
    <dbReference type="NCBI Taxonomy" id="6289"/>
    <lineage>
        <taxon>Eukaryota</taxon>
        <taxon>Metazoa</taxon>
        <taxon>Ecdysozoa</taxon>
        <taxon>Nematoda</taxon>
        <taxon>Chromadorea</taxon>
        <taxon>Rhabditida</taxon>
        <taxon>Rhabditina</taxon>
        <taxon>Rhabditomorpha</taxon>
        <taxon>Strongyloidea</taxon>
        <taxon>Trichostrongylidae</taxon>
        <taxon>Haemonchus</taxon>
    </lineage>
</organism>
<sequence length="74" mass="8652">MILANQSIMVSHWINFRKGSRKGGIICTRYIFSTRRFRNNQNYRISSERTGQEDDRLGWHLRVLILASILGPCV</sequence>
<keyword evidence="1" id="KW-1185">Reference proteome</keyword>
<accession>A0A7I4YHJ5</accession>
<dbReference type="AlphaFoldDB" id="A0A7I4YHJ5"/>
<dbReference type="WBParaSite" id="HCON_00098125-00001">
    <property type="protein sequence ID" value="HCON_00098125-00001"/>
    <property type="gene ID" value="HCON_00098125"/>
</dbReference>